<feature type="domain" description="Mce/MlaD" evidence="8">
    <location>
        <begin position="524"/>
        <end position="583"/>
    </location>
</feature>
<dbReference type="Proteomes" id="UP000224740">
    <property type="component" value="Unassembled WGS sequence"/>
</dbReference>
<evidence type="ECO:0000256" key="1">
    <source>
        <dbReference type="ARBA" id="ARBA00004533"/>
    </source>
</evidence>
<evidence type="ECO:0000313" key="12">
    <source>
        <dbReference type="Proteomes" id="UP000264693"/>
    </source>
</evidence>
<proteinExistence type="predicted"/>
<name>A0A347TLT8_9BACT</name>
<keyword evidence="5 7" id="KW-1133">Transmembrane helix</keyword>
<dbReference type="InterPro" id="IPR051800">
    <property type="entry name" value="PqiA-PqiB_transport"/>
</dbReference>
<evidence type="ECO:0000313" key="11">
    <source>
        <dbReference type="Proteomes" id="UP000224740"/>
    </source>
</evidence>
<protein>
    <submittedName>
        <fullName evidence="9">Paraquat-inducible protein B</fullName>
    </submittedName>
</protein>
<keyword evidence="6 7" id="KW-0472">Membrane</keyword>
<dbReference type="Pfam" id="PF02470">
    <property type="entry name" value="MlaD"/>
    <property type="match status" value="4"/>
</dbReference>
<gene>
    <name evidence="9" type="primary">pqiB</name>
    <name evidence="9" type="ORF">AMRN_1839</name>
    <name evidence="10" type="ORF">CPH92_11695</name>
</gene>
<evidence type="ECO:0000256" key="6">
    <source>
        <dbReference type="ARBA" id="ARBA00023136"/>
    </source>
</evidence>
<feature type="domain" description="Mce/MlaD" evidence="8">
    <location>
        <begin position="43"/>
        <end position="135"/>
    </location>
</feature>
<reference evidence="11" key="1">
    <citation type="submission" date="2017-09" db="EMBL/GenBank/DDBJ databases">
        <title>Arcobacter canalis sp. nov., a new species isolated from a water canal contaminated with urban sewage.</title>
        <authorList>
            <person name="Perez-Cataluna A."/>
            <person name="Salas-Masso N."/>
            <person name="Figueras M.J."/>
        </authorList>
    </citation>
    <scope>NUCLEOTIDE SEQUENCE [LARGE SCALE GENOMIC DNA]</scope>
    <source>
        <strain evidence="11">CECT 7727</strain>
    </source>
</reference>
<evidence type="ECO:0000313" key="9">
    <source>
        <dbReference type="EMBL" id="AXX87566.1"/>
    </source>
</evidence>
<dbReference type="RefSeq" id="WP_099312050.1">
    <property type="nucleotide sequence ID" value="NZ_CP032101.1"/>
</dbReference>
<dbReference type="KEGG" id="amar:AMRN_1839"/>
<feature type="domain" description="Mce/MlaD" evidence="8">
    <location>
        <begin position="652"/>
        <end position="716"/>
    </location>
</feature>
<accession>A0A347TLT8</accession>
<dbReference type="Proteomes" id="UP000264693">
    <property type="component" value="Chromosome"/>
</dbReference>
<evidence type="ECO:0000259" key="8">
    <source>
        <dbReference type="Pfam" id="PF02470"/>
    </source>
</evidence>
<keyword evidence="2" id="KW-1003">Cell membrane</keyword>
<evidence type="ECO:0000256" key="4">
    <source>
        <dbReference type="ARBA" id="ARBA00022692"/>
    </source>
</evidence>
<dbReference type="AlphaFoldDB" id="A0A347TLT8"/>
<feature type="transmembrane region" description="Helical" evidence="7">
    <location>
        <begin position="16"/>
        <end position="36"/>
    </location>
</feature>
<dbReference type="PANTHER" id="PTHR30462">
    <property type="entry name" value="INTERMEMBRANE TRANSPORT PROTEIN PQIB-RELATED"/>
    <property type="match status" value="1"/>
</dbReference>
<organism evidence="9 12">
    <name type="scientific">Malaciobacter marinus</name>
    <dbReference type="NCBI Taxonomy" id="505249"/>
    <lineage>
        <taxon>Bacteria</taxon>
        <taxon>Pseudomonadati</taxon>
        <taxon>Campylobacterota</taxon>
        <taxon>Epsilonproteobacteria</taxon>
        <taxon>Campylobacterales</taxon>
        <taxon>Arcobacteraceae</taxon>
        <taxon>Malaciobacter</taxon>
    </lineage>
</organism>
<dbReference type="EMBL" id="NXAO01000054">
    <property type="protein sequence ID" value="PHO14469.1"/>
    <property type="molecule type" value="Genomic_DNA"/>
</dbReference>
<dbReference type="PANTHER" id="PTHR30462:SF0">
    <property type="entry name" value="INTERMEMBRANE TRANSPORT PROTEIN YEBT"/>
    <property type="match status" value="1"/>
</dbReference>
<dbReference type="GO" id="GO:0005886">
    <property type="term" value="C:plasma membrane"/>
    <property type="evidence" value="ECO:0007669"/>
    <property type="project" value="UniProtKB-SubCell"/>
</dbReference>
<keyword evidence="3" id="KW-0997">Cell inner membrane</keyword>
<keyword evidence="11" id="KW-1185">Reference proteome</keyword>
<evidence type="ECO:0000256" key="3">
    <source>
        <dbReference type="ARBA" id="ARBA00022519"/>
    </source>
</evidence>
<reference evidence="9 12" key="3">
    <citation type="submission" date="2018-08" db="EMBL/GenBank/DDBJ databases">
        <title>Complete genome of the Arcobacter marinus type strain JCM 15502.</title>
        <authorList>
            <person name="Miller W.G."/>
            <person name="Yee E."/>
            <person name="Huynh S."/>
            <person name="Parker C.T."/>
        </authorList>
    </citation>
    <scope>NUCLEOTIDE SEQUENCE [LARGE SCALE GENOMIC DNA]</scope>
    <source>
        <strain evidence="9 12">JCM 15502</strain>
    </source>
</reference>
<evidence type="ECO:0000256" key="7">
    <source>
        <dbReference type="SAM" id="Phobius"/>
    </source>
</evidence>
<evidence type="ECO:0000256" key="2">
    <source>
        <dbReference type="ARBA" id="ARBA00022475"/>
    </source>
</evidence>
<evidence type="ECO:0000256" key="5">
    <source>
        <dbReference type="ARBA" id="ARBA00022989"/>
    </source>
</evidence>
<sequence>MIEQVEHNSVKKSSKFVFIIWLLPFIALLISSWMLYKHFDDQGEKISVYFNNAEGFVAGKTPLKYKGIKIGIISSIEVDEKNINRFLVKIEVHKKALPLVATKGAKFWKVEPKATITEISGLDTILSGVYIEAMPMVQNIQEIKKLKSQYTFEAVSEKPINYFDDGVFLTLKSEKGTLEVGSSVLYKSFIVGKIVKKNLIKNDIFYTIFIENDYKDLVKEDSNFWNISGVELKASLSGIKFKIDTLASLVAGGIEFDSDDFSPTLKDKTKVFNLYDNKEEIEYLKDYVILETKKEHGLQKEFSKVYYNGIEVAYVDDMSYMLNDNKGYLFIKFKKQFASLLEHNPYFQLISPEISLEKLENISSLIKGNHIKVFKTSSKKQNKKEIYSLHSLPMAKEVYTIVLKSDEGIKVSKNAPVYFKDIKVGRVKSKKLHKNSDELRLEVEIFKKYQYLVNQTTNFYMQSPVEFKASLENISFKTAPLSGFINSSIAFETSDVKAKKLSNRFYLFESYDKMLKDKYLQQKGERFTINIDDASKISQKSSVYYKGVEAGKIIDKKYNEKSNSVDVEVFIFDKFAKHINESTKFYSIGGIDVDFSLKKIDIKTTSLNTLIKGGVSFVTLNEKAKSVNRYFNFSFYDSLKDIYKEQNFNNDGLRVIVKAKRKSSLKVNSPVYYRQFKIGLVEKFELSNDGTHVKLQLYINKKFKHLVRENSIFYNATAFGMDISLFGVKVTTETLETLISGGISLVTPTKYEKKAQNLQEFILYDDVKNEWLEWNPKFEKL</sequence>
<dbReference type="InterPro" id="IPR003399">
    <property type="entry name" value="Mce/MlaD"/>
</dbReference>
<keyword evidence="4 7" id="KW-0812">Transmembrane</keyword>
<dbReference type="EMBL" id="CP032101">
    <property type="protein sequence ID" value="AXX87566.1"/>
    <property type="molecule type" value="Genomic_DNA"/>
</dbReference>
<feature type="domain" description="Mce/MlaD" evidence="8">
    <location>
        <begin position="399"/>
        <end position="456"/>
    </location>
</feature>
<comment type="subcellular location">
    <subcellularLocation>
        <location evidence="1">Cell inner membrane</location>
    </subcellularLocation>
</comment>
<evidence type="ECO:0000313" key="10">
    <source>
        <dbReference type="EMBL" id="PHO14469.1"/>
    </source>
</evidence>
<reference evidence="10" key="2">
    <citation type="submission" date="2017-09" db="EMBL/GenBank/DDBJ databases">
        <authorList>
            <person name="Perez-Cataluna A."/>
            <person name="Figueras M.J."/>
            <person name="Salas-Masso N."/>
        </authorList>
    </citation>
    <scope>NUCLEOTIDE SEQUENCE</scope>
    <source>
        <strain evidence="10">CECT 7727</strain>
    </source>
</reference>